<dbReference type="AlphaFoldDB" id="A0A381QIH1"/>
<evidence type="ECO:0000313" key="1">
    <source>
        <dbReference type="EMBL" id="SUZ79121.1"/>
    </source>
</evidence>
<accession>A0A381QIH1</accession>
<sequence>MARERRGNKPSPEAIISIIGPGMNVVGDCETEGSIRIEGSITGSVRAGKAVVVGEDAWVKGDISTQDAVVSGKVTGTIVAASRLEVKATSQIEGDVHARRLQLEEGGVLNGTVNMGTASKATAIVGGENPRG</sequence>
<proteinExistence type="predicted"/>
<dbReference type="PANTHER" id="PTHR35024:SF4">
    <property type="entry name" value="POLYMER-FORMING CYTOSKELETAL PROTEIN"/>
    <property type="match status" value="1"/>
</dbReference>
<organism evidence="1">
    <name type="scientific">marine metagenome</name>
    <dbReference type="NCBI Taxonomy" id="408172"/>
    <lineage>
        <taxon>unclassified sequences</taxon>
        <taxon>metagenomes</taxon>
        <taxon>ecological metagenomes</taxon>
    </lineage>
</organism>
<dbReference type="InterPro" id="IPR007607">
    <property type="entry name" value="BacA/B"/>
</dbReference>
<name>A0A381QIH1_9ZZZZ</name>
<reference evidence="1" key="1">
    <citation type="submission" date="2018-05" db="EMBL/GenBank/DDBJ databases">
        <authorList>
            <person name="Lanie J.A."/>
            <person name="Ng W.-L."/>
            <person name="Kazmierczak K.M."/>
            <person name="Andrzejewski T.M."/>
            <person name="Davidsen T.M."/>
            <person name="Wayne K.J."/>
            <person name="Tettelin H."/>
            <person name="Glass J.I."/>
            <person name="Rusch D."/>
            <person name="Podicherti R."/>
            <person name="Tsui H.-C.T."/>
            <person name="Winkler M.E."/>
        </authorList>
    </citation>
    <scope>NUCLEOTIDE SEQUENCE</scope>
</reference>
<evidence type="ECO:0008006" key="2">
    <source>
        <dbReference type="Google" id="ProtNLM"/>
    </source>
</evidence>
<dbReference type="Pfam" id="PF04519">
    <property type="entry name" value="Bactofilin"/>
    <property type="match status" value="1"/>
</dbReference>
<dbReference type="PANTHER" id="PTHR35024">
    <property type="entry name" value="HYPOTHETICAL CYTOSOLIC PROTEIN"/>
    <property type="match status" value="1"/>
</dbReference>
<gene>
    <name evidence="1" type="ORF">METZ01_LOCUS31975</name>
</gene>
<dbReference type="EMBL" id="UINC01001374">
    <property type="protein sequence ID" value="SUZ79121.1"/>
    <property type="molecule type" value="Genomic_DNA"/>
</dbReference>
<protein>
    <recommendedName>
        <fullName evidence="2">Polymer-forming cytoskeletal protein</fullName>
    </recommendedName>
</protein>